<organism evidence="14 15">
    <name type="scientific">Peribacillus glennii</name>
    <dbReference type="NCBI Taxonomy" id="2303991"/>
    <lineage>
        <taxon>Bacteria</taxon>
        <taxon>Bacillati</taxon>
        <taxon>Bacillota</taxon>
        <taxon>Bacilli</taxon>
        <taxon>Bacillales</taxon>
        <taxon>Bacillaceae</taxon>
        <taxon>Peribacillus</taxon>
    </lineage>
</organism>
<dbReference type="PIRSF" id="PIRSF001024">
    <property type="entry name" value="Alph-amyl_fung"/>
    <property type="match status" value="1"/>
</dbReference>
<dbReference type="InterPro" id="IPR006047">
    <property type="entry name" value="GH13_cat_dom"/>
</dbReference>
<dbReference type="InterPro" id="IPR054174">
    <property type="entry name" value="Alpha-amylase-like_C"/>
</dbReference>
<proteinExistence type="inferred from homology"/>
<evidence type="ECO:0000256" key="6">
    <source>
        <dbReference type="ARBA" id="ARBA00022729"/>
    </source>
</evidence>
<dbReference type="InterPro" id="IPR013780">
    <property type="entry name" value="Glyco_hydro_b"/>
</dbReference>
<dbReference type="GO" id="GO:0016829">
    <property type="term" value="F:lyase activity"/>
    <property type="evidence" value="ECO:0007669"/>
    <property type="project" value="UniProtKB-KW"/>
</dbReference>
<evidence type="ECO:0000256" key="9">
    <source>
        <dbReference type="ARBA" id="ARBA00023277"/>
    </source>
</evidence>
<dbReference type="InterPro" id="IPR017853">
    <property type="entry name" value="GH"/>
</dbReference>
<dbReference type="GO" id="GO:0004556">
    <property type="term" value="F:alpha-amylase activity"/>
    <property type="evidence" value="ECO:0007669"/>
    <property type="project" value="UniProtKB-EC"/>
</dbReference>
<sequence length="507" mass="57775">MGKRVLPLVLIPFLFLYGVKAGAVEKEERTWQDELIYSLMVDRFNDGNEKNAKDIDVNDPKAYNGGDFRGIQEQLDYIKDMGFTAISLSPVFDNEDRGYHGYWIRDYYKTEEHFGTMEDFKKLVKEAHKRDMKILAEFPVNHVGPNHPWLKDSGKQDWFLEKGTSDSENDNVEQEASWSENLPELNLGNPETRGYLLDAAKWWVRETGIDGFSLGSLQKAPMDFWSDFSRAVKEEKQDFFLAGQIPENDPKAIEELKKNGIDAFMDYKKARQLRTAFSGTDTSLEDVFPAFEKSGSSMNMGNFLDNHEMSRFTNEAVAKKQHPGTRWKMALSYLYTVPGMPVVYYGSEIAMNGGEVPDNHQLMAFKAEKELIDYITKLGELRKQLPSLSKGNSRLLYEKGGMAIFQRTYGDETVFIAINNTSKTQTVTLDKGIIEEGKELRGLLTGDLVRSKGDKYTIVLDREIAEVYALADKSGLNVPYLVIMGAVYTAFAVFIILIWKRARRNRA</sequence>
<dbReference type="SUPFAM" id="SSF51011">
    <property type="entry name" value="Glycosyl hydrolase domain"/>
    <property type="match status" value="1"/>
</dbReference>
<feature type="region of interest" description="Disordered" evidence="11">
    <location>
        <begin position="160"/>
        <end position="179"/>
    </location>
</feature>
<evidence type="ECO:0000256" key="8">
    <source>
        <dbReference type="ARBA" id="ARBA00022837"/>
    </source>
</evidence>
<protein>
    <recommendedName>
        <fullName evidence="4">alpha-amylase</fullName>
        <ecNumber evidence="4">3.2.1.1</ecNumber>
    </recommendedName>
</protein>
<dbReference type="Gene3D" id="2.60.40.1180">
    <property type="entry name" value="Golgi alpha-mannosidase II"/>
    <property type="match status" value="1"/>
</dbReference>
<dbReference type="EC" id="3.2.1.1" evidence="4"/>
<comment type="cofactor">
    <cofactor evidence="2">
        <name>Ca(2+)</name>
        <dbReference type="ChEBI" id="CHEBI:29108"/>
    </cofactor>
</comment>
<keyword evidence="14" id="KW-0456">Lyase</keyword>
<feature type="transmembrane region" description="Helical" evidence="12">
    <location>
        <begin position="478"/>
        <end position="499"/>
    </location>
</feature>
<comment type="caution">
    <text evidence="14">The sequence shown here is derived from an EMBL/GenBank/DDBJ whole genome shotgun (WGS) entry which is preliminary data.</text>
</comment>
<keyword evidence="15" id="KW-1185">Reference proteome</keyword>
<dbReference type="InterPro" id="IPR013777">
    <property type="entry name" value="A-amylase-like"/>
</dbReference>
<keyword evidence="10" id="KW-0326">Glycosidase</keyword>
<dbReference type="RefSeq" id="WP_117323618.1">
    <property type="nucleotide sequence ID" value="NZ_QVTD01000011.1"/>
</dbReference>
<keyword evidence="5" id="KW-0479">Metal-binding</keyword>
<accession>A0A372L9E3</accession>
<keyword evidence="6" id="KW-0732">Signal</keyword>
<dbReference type="SUPFAM" id="SSF51445">
    <property type="entry name" value="(Trans)glycosidases"/>
    <property type="match status" value="1"/>
</dbReference>
<evidence type="ECO:0000256" key="4">
    <source>
        <dbReference type="ARBA" id="ARBA00012595"/>
    </source>
</evidence>
<comment type="similarity">
    <text evidence="3">Belongs to the glycosyl hydrolase 13 family.</text>
</comment>
<keyword evidence="12" id="KW-0472">Membrane</keyword>
<name>A0A372L9E3_9BACI</name>
<comment type="catalytic activity">
    <reaction evidence="1">
        <text>Endohydrolysis of (1-&gt;4)-alpha-D-glucosidic linkages in polysaccharides containing three or more (1-&gt;4)-alpha-linked D-glucose units.</text>
        <dbReference type="EC" id="3.2.1.1"/>
    </reaction>
</comment>
<evidence type="ECO:0000313" key="14">
    <source>
        <dbReference type="EMBL" id="RFU62160.1"/>
    </source>
</evidence>
<evidence type="ECO:0000256" key="7">
    <source>
        <dbReference type="ARBA" id="ARBA00022801"/>
    </source>
</evidence>
<dbReference type="OrthoDB" id="9805159at2"/>
<reference evidence="14 15" key="1">
    <citation type="submission" date="2018-08" db="EMBL/GenBank/DDBJ databases">
        <title>Bacillus chawlae sp. nov., Bacillus glennii sp. nov., and Bacillus saganii sp. nov. Isolated from the Vehicle Assembly Building at Kennedy Space Center where the Viking Spacecraft were Assembled.</title>
        <authorList>
            <person name="Seuylemezian A."/>
            <person name="Vaishampayan P."/>
        </authorList>
    </citation>
    <scope>NUCLEOTIDE SEQUENCE [LARGE SCALE GENOMIC DNA]</scope>
    <source>
        <strain evidence="14 15">V44-8</strain>
    </source>
</reference>
<gene>
    <name evidence="14" type="ORF">D0466_16415</name>
</gene>
<evidence type="ECO:0000256" key="10">
    <source>
        <dbReference type="ARBA" id="ARBA00023295"/>
    </source>
</evidence>
<dbReference type="SMART" id="SM00642">
    <property type="entry name" value="Aamy"/>
    <property type="match status" value="1"/>
</dbReference>
<evidence type="ECO:0000256" key="12">
    <source>
        <dbReference type="SAM" id="Phobius"/>
    </source>
</evidence>
<dbReference type="Pfam" id="PF22026">
    <property type="entry name" value="Alpha-amylase_C_2"/>
    <property type="match status" value="1"/>
</dbReference>
<dbReference type="Proteomes" id="UP000262939">
    <property type="component" value="Unassembled WGS sequence"/>
</dbReference>
<dbReference type="AlphaFoldDB" id="A0A372L9E3"/>
<feature type="domain" description="Glycosyl hydrolase family 13 catalytic" evidence="13">
    <location>
        <begin position="38"/>
        <end position="382"/>
    </location>
</feature>
<keyword evidence="12" id="KW-0812">Transmembrane</keyword>
<evidence type="ECO:0000256" key="1">
    <source>
        <dbReference type="ARBA" id="ARBA00000548"/>
    </source>
</evidence>
<evidence type="ECO:0000256" key="5">
    <source>
        <dbReference type="ARBA" id="ARBA00022723"/>
    </source>
</evidence>
<dbReference type="GO" id="GO:0005509">
    <property type="term" value="F:calcium ion binding"/>
    <property type="evidence" value="ECO:0007669"/>
    <property type="project" value="InterPro"/>
</dbReference>
<keyword evidence="9" id="KW-0119">Carbohydrate metabolism</keyword>
<dbReference type="PANTHER" id="PTHR10357">
    <property type="entry name" value="ALPHA-AMYLASE FAMILY MEMBER"/>
    <property type="match status" value="1"/>
</dbReference>
<dbReference type="Pfam" id="PF00128">
    <property type="entry name" value="Alpha-amylase"/>
    <property type="match status" value="1"/>
</dbReference>
<dbReference type="EMBL" id="QVTD01000011">
    <property type="protein sequence ID" value="RFU62160.1"/>
    <property type="molecule type" value="Genomic_DNA"/>
</dbReference>
<dbReference type="Gene3D" id="3.20.20.80">
    <property type="entry name" value="Glycosidases"/>
    <property type="match status" value="1"/>
</dbReference>
<evidence type="ECO:0000259" key="13">
    <source>
        <dbReference type="SMART" id="SM00642"/>
    </source>
</evidence>
<keyword evidence="12" id="KW-1133">Transmembrane helix</keyword>
<evidence type="ECO:0000256" key="11">
    <source>
        <dbReference type="SAM" id="MobiDB-lite"/>
    </source>
</evidence>
<evidence type="ECO:0000313" key="15">
    <source>
        <dbReference type="Proteomes" id="UP000262939"/>
    </source>
</evidence>
<keyword evidence="7" id="KW-0378">Hydrolase</keyword>
<evidence type="ECO:0000256" key="3">
    <source>
        <dbReference type="ARBA" id="ARBA00008061"/>
    </source>
</evidence>
<keyword evidence="8" id="KW-0106">Calcium</keyword>
<dbReference type="GO" id="GO:0005975">
    <property type="term" value="P:carbohydrate metabolic process"/>
    <property type="evidence" value="ECO:0007669"/>
    <property type="project" value="InterPro"/>
</dbReference>
<dbReference type="PANTHER" id="PTHR10357:SF215">
    <property type="entry name" value="ALPHA-AMYLASE 1"/>
    <property type="match status" value="1"/>
</dbReference>
<evidence type="ECO:0000256" key="2">
    <source>
        <dbReference type="ARBA" id="ARBA00001913"/>
    </source>
</evidence>